<dbReference type="AlphaFoldDB" id="A0A0D2YIC3"/>
<dbReference type="Proteomes" id="UP000002489">
    <property type="component" value="Unassembled WGS sequence"/>
</dbReference>
<proteinExistence type="predicted"/>
<evidence type="ECO:0000313" key="2">
    <source>
        <dbReference type="Proteomes" id="UP000002489"/>
    </source>
</evidence>
<organism evidence="1 2">
    <name type="scientific">Fusarium oxysporum (strain Fo5176)</name>
    <name type="common">Fusarium vascular wilt</name>
    <dbReference type="NCBI Taxonomy" id="660025"/>
    <lineage>
        <taxon>Eukaryota</taxon>
        <taxon>Fungi</taxon>
        <taxon>Dikarya</taxon>
        <taxon>Ascomycota</taxon>
        <taxon>Pezizomycotina</taxon>
        <taxon>Sordariomycetes</taxon>
        <taxon>Hypocreomycetidae</taxon>
        <taxon>Hypocreales</taxon>
        <taxon>Nectriaceae</taxon>
        <taxon>Fusarium</taxon>
        <taxon>Fusarium oxysporum species complex</taxon>
    </lineage>
</organism>
<sequence length="99" mass="11104">MPLLSVVVPPMLINHSLDKLVLLIEHIGPLAIITVYNEGNLAYFYLPKPVLGYDVQNLSRLLNGSSKGYHIHRIGETYFPDNALDGSIFEGKEWTNPIK</sequence>
<reference evidence="2" key="1">
    <citation type="journal article" date="2012" name="Mol. Plant Microbe Interact.">
        <title>A highly conserved effector in Fusarium oxysporum is required for full virulence on Arabidopsis.</title>
        <authorList>
            <person name="Thatcher L.F."/>
            <person name="Gardiner D.M."/>
            <person name="Kazan K."/>
            <person name="Manners J."/>
        </authorList>
    </citation>
    <scope>NUCLEOTIDE SEQUENCE [LARGE SCALE GENOMIC DNA]</scope>
    <source>
        <strain evidence="2">Fo5176</strain>
    </source>
</reference>
<name>A0A0D2YIC3_FUSOF</name>
<dbReference type="EnsemblFungi" id="FOXG_16188T0">
    <property type="protein sequence ID" value="FOXG_16188P0"/>
    <property type="gene ID" value="FOXG_16188"/>
</dbReference>
<gene>
    <name evidence="1" type="primary">28957120</name>
</gene>
<accession>A0A0D2YIC3</accession>
<protein>
    <submittedName>
        <fullName evidence="1">Uncharacterized protein</fullName>
    </submittedName>
</protein>
<dbReference type="VEuPathDB" id="FungiDB:FOXG_16188"/>
<reference evidence="1" key="2">
    <citation type="submission" date="2025-08" db="UniProtKB">
        <authorList>
            <consortium name="EnsemblFungi"/>
        </authorList>
    </citation>
    <scope>IDENTIFICATION</scope>
    <source>
        <strain evidence="1">4287 / CBS 123668 / FGSC 9935 / NRRL 34936</strain>
    </source>
</reference>
<evidence type="ECO:0000313" key="1">
    <source>
        <dbReference type="EnsemblFungi" id="FOXG_16188P0"/>
    </source>
</evidence>